<reference evidence="2" key="1">
    <citation type="journal article" date="2017" name="Virus Genes">
        <title>The complete genome sequence of a third distinct baculovirus isolated from the true armyworm, Mythimna unipuncta, contains two copies of the lef-7 gene.</title>
        <authorList>
            <person name="Harrison R.L."/>
            <person name="Mowery J.D."/>
            <person name="Rowley D.L."/>
            <person name="Bauchan G.R."/>
            <person name="Theilmann D.A."/>
            <person name="Rohrmann G.F."/>
            <person name="Erlandson M.A."/>
        </authorList>
    </citation>
    <scope>NUCLEOTIDE SEQUENCE [LARGE SCALE GENOMIC DNA]</scope>
    <source>
        <strain evidence="2">#7</strain>
    </source>
</reference>
<proteinExistence type="predicted"/>
<feature type="transmembrane region" description="Helical" evidence="1">
    <location>
        <begin position="587"/>
        <end position="611"/>
    </location>
</feature>
<sequence length="681" mass="77309">MCRSVLTTLLLVAVAVMAATATIAGATNLNTTTSSDIVQVTILPSTAGLYFQPVSKLQFVQNTWHFVIEMDHGYVFKQLNELYKSANDLKTFVVENKNCSLSKVIEYQIDNFVLKHIVGLVRQHNEIDEKIPHIIASSGDGDAASNTKMTLVRKRRGINFVGTIYKYLFGIMDNNDAHELHRLANSSNSINSQVKQLTDELIRLTDYVDHIRSVDEYKSSSACTYMDTKLNLICSQLNDIEELYNRLDRAVDSAKMNYLNSLVVTPSRLLNEMSNVSGHLGGLAWPVKLELKNMHVLMDSLVNTHVFLAENRKLLFIIEVPLIHQDIYDLFHTIPLPYCKQKSDKCAILLPDSKYLAVSQDRRGYARYDDTTMCKTVFDTKLCDRPKIVYNTQTAKLCDIRIFMNSSNNIDYDKDCDVRVGRFEDELFYAVTEYNNWLYVMRDEVQMHFVCFQSSTMPQSLSAIALKPGVGLIHASGEENCKINTQKTTLTIHKLRNNLKSIITVAISNKFNISDAVRDIDRLRLASLKTNNDLEHTNLHELTDRLYVLRRNIANNTIYSGADIVDDDDSDAVGGWFSGLFGGVANMWYYVKTSAIVVFMIILTIVIIVAVKRCVDTCESCAKLCGFCFGKKKRGHKSTFQFPDRQMHKRNQKSIGYYDDDDDDDPLSSIELVTTTVREKK</sequence>
<dbReference type="EMBL" id="MF375894">
    <property type="protein sequence ID" value="AUV65270.1"/>
    <property type="molecule type" value="Genomic_DNA"/>
</dbReference>
<dbReference type="InterPro" id="IPR022048">
    <property type="entry name" value="Envelope_fusion-like"/>
</dbReference>
<dbReference type="Proteomes" id="UP000297194">
    <property type="component" value="Segment"/>
</dbReference>
<evidence type="ECO:0000313" key="3">
    <source>
        <dbReference type="Proteomes" id="UP000297194"/>
    </source>
</evidence>
<name>A0A2K9VS40_9ABAC</name>
<protein>
    <submittedName>
        <fullName evidence="2">EFP</fullName>
    </submittedName>
</protein>
<dbReference type="Pfam" id="PF12259">
    <property type="entry name" value="Baculo_F"/>
    <property type="match status" value="1"/>
</dbReference>
<keyword evidence="1" id="KW-0812">Transmembrane</keyword>
<dbReference type="GeneID" id="40526943"/>
<dbReference type="RefSeq" id="YP_009666663.1">
    <property type="nucleotide sequence ID" value="NC_043530.1"/>
</dbReference>
<keyword evidence="1" id="KW-1133">Transmembrane helix</keyword>
<evidence type="ECO:0000256" key="1">
    <source>
        <dbReference type="SAM" id="Phobius"/>
    </source>
</evidence>
<evidence type="ECO:0000313" key="2">
    <source>
        <dbReference type="EMBL" id="AUV65270.1"/>
    </source>
</evidence>
<keyword evidence="3" id="KW-1185">Reference proteome</keyword>
<dbReference type="KEGG" id="vg:40526943"/>
<organism evidence="2 3">
    <name type="scientific">Mythimna unipuncta nucleopolyhedrovirus</name>
    <dbReference type="NCBI Taxonomy" id="447897"/>
    <lineage>
        <taxon>Viruses</taxon>
        <taxon>Viruses incertae sedis</taxon>
        <taxon>Naldaviricetes</taxon>
        <taxon>Lefavirales</taxon>
        <taxon>Baculoviridae</taxon>
        <taxon>Alphabaculovirus</taxon>
    </lineage>
</organism>
<accession>A0A2K9VS40</accession>
<keyword evidence="1" id="KW-0472">Membrane</keyword>